<keyword evidence="3" id="KW-0378">Hydrolase</keyword>
<evidence type="ECO:0000313" key="3">
    <source>
        <dbReference type="EMBL" id="MDE1462103.1"/>
    </source>
</evidence>
<dbReference type="InterPro" id="IPR003615">
    <property type="entry name" value="HNH_nuc"/>
</dbReference>
<feature type="compositionally biased region" description="Polar residues" evidence="1">
    <location>
        <begin position="52"/>
        <end position="63"/>
    </location>
</feature>
<keyword evidence="3" id="KW-0540">Nuclease</keyword>
<dbReference type="RefSeq" id="WP_274688462.1">
    <property type="nucleotide sequence ID" value="NZ_JAPMOU010000008.1"/>
</dbReference>
<reference evidence="3 4" key="1">
    <citation type="submission" date="2022-11" db="EMBL/GenBank/DDBJ databases">
        <title>Spartinivicinus poritis sp. nov., isolated from scleractinian coral Porites lutea.</title>
        <authorList>
            <person name="Zhang G."/>
            <person name="Cai L."/>
            <person name="Wei Q."/>
        </authorList>
    </citation>
    <scope>NUCLEOTIDE SEQUENCE [LARGE SCALE GENOMIC DNA]</scope>
    <source>
        <strain evidence="3 4">A2-2</strain>
    </source>
</reference>
<dbReference type="InterPro" id="IPR044925">
    <property type="entry name" value="His-Me_finger_sf"/>
</dbReference>
<feature type="compositionally biased region" description="Basic residues" evidence="1">
    <location>
        <begin position="64"/>
        <end position="76"/>
    </location>
</feature>
<proteinExistence type="predicted"/>
<comment type="caution">
    <text evidence="3">The sequence shown here is derived from an EMBL/GenBank/DDBJ whole genome shotgun (WGS) entry which is preliminary data.</text>
</comment>
<dbReference type="SUPFAM" id="SSF54060">
    <property type="entry name" value="His-Me finger endonucleases"/>
    <property type="match status" value="1"/>
</dbReference>
<keyword evidence="4" id="KW-1185">Reference proteome</keyword>
<dbReference type="GO" id="GO:0004519">
    <property type="term" value="F:endonuclease activity"/>
    <property type="evidence" value="ECO:0007669"/>
    <property type="project" value="UniProtKB-KW"/>
</dbReference>
<evidence type="ECO:0000259" key="2">
    <source>
        <dbReference type="Pfam" id="PF13392"/>
    </source>
</evidence>
<feature type="compositionally biased region" description="Basic and acidic residues" evidence="1">
    <location>
        <begin position="38"/>
        <end position="51"/>
    </location>
</feature>
<sequence length="76" mass="9234">MRDYKKEYKEYHSKPEQKKRRAMRNAARRLMIKKGLAKKGDGKDVDHKDRNPLNNSIKNLRTTNQKKNRGWRKHDK</sequence>
<gene>
    <name evidence="3" type="ORF">ORQ98_08975</name>
</gene>
<feature type="region of interest" description="Disordered" evidence="1">
    <location>
        <begin position="1"/>
        <end position="76"/>
    </location>
</feature>
<accession>A0ABT5U9F9</accession>
<name>A0ABT5U9F9_9GAMM</name>
<evidence type="ECO:0000313" key="4">
    <source>
        <dbReference type="Proteomes" id="UP001528823"/>
    </source>
</evidence>
<evidence type="ECO:0000256" key="1">
    <source>
        <dbReference type="SAM" id="MobiDB-lite"/>
    </source>
</evidence>
<feature type="compositionally biased region" description="Basic residues" evidence="1">
    <location>
        <begin position="17"/>
        <end position="37"/>
    </location>
</feature>
<dbReference type="EMBL" id="JAPMOU010000008">
    <property type="protein sequence ID" value="MDE1462103.1"/>
    <property type="molecule type" value="Genomic_DNA"/>
</dbReference>
<feature type="domain" description="HNH nuclease" evidence="2">
    <location>
        <begin position="41"/>
        <end position="68"/>
    </location>
</feature>
<dbReference type="Gene3D" id="3.90.75.20">
    <property type="match status" value="1"/>
</dbReference>
<protein>
    <submittedName>
        <fullName evidence="3">HNH endonuclease</fullName>
    </submittedName>
</protein>
<feature type="compositionally biased region" description="Basic and acidic residues" evidence="1">
    <location>
        <begin position="1"/>
        <end position="16"/>
    </location>
</feature>
<organism evidence="3 4">
    <name type="scientific">Spartinivicinus poritis</name>
    <dbReference type="NCBI Taxonomy" id="2994640"/>
    <lineage>
        <taxon>Bacteria</taxon>
        <taxon>Pseudomonadati</taxon>
        <taxon>Pseudomonadota</taxon>
        <taxon>Gammaproteobacteria</taxon>
        <taxon>Oceanospirillales</taxon>
        <taxon>Zooshikellaceae</taxon>
        <taxon>Spartinivicinus</taxon>
    </lineage>
</organism>
<dbReference type="Proteomes" id="UP001528823">
    <property type="component" value="Unassembled WGS sequence"/>
</dbReference>
<keyword evidence="3" id="KW-0255">Endonuclease</keyword>
<dbReference type="Pfam" id="PF13392">
    <property type="entry name" value="HNH_3"/>
    <property type="match status" value="1"/>
</dbReference>